<protein>
    <submittedName>
        <fullName evidence="1">Uncharacterized protein</fullName>
    </submittedName>
</protein>
<sequence>MPIPFFYQFVRLFEDVALDLQLPYVAPKRFDLLLQLRTIMVRCWLLLAFHGCWNLPTE</sequence>
<dbReference type="Proteomes" id="UP000494218">
    <property type="component" value="Unassembled WGS sequence"/>
</dbReference>
<dbReference type="AlphaFoldDB" id="A0A6P2T549"/>
<organism evidence="1 2">
    <name type="scientific">Burkholderia lata (strain ATCC 17760 / DSM 23089 / LMG 22485 / NCIMB 9086 / R18194 / 383)</name>
    <dbReference type="NCBI Taxonomy" id="482957"/>
    <lineage>
        <taxon>Bacteria</taxon>
        <taxon>Pseudomonadati</taxon>
        <taxon>Pseudomonadota</taxon>
        <taxon>Betaproteobacteria</taxon>
        <taxon>Burkholderiales</taxon>
        <taxon>Burkholderiaceae</taxon>
        <taxon>Burkholderia</taxon>
        <taxon>Burkholderia cepacia complex</taxon>
    </lineage>
</organism>
<accession>A0A6P2T549</accession>
<gene>
    <name evidence="1" type="ORF">BLA23254_07849</name>
</gene>
<evidence type="ECO:0000313" key="2">
    <source>
        <dbReference type="Proteomes" id="UP000494218"/>
    </source>
</evidence>
<proteinExistence type="predicted"/>
<reference evidence="1 2" key="1">
    <citation type="submission" date="2019-09" db="EMBL/GenBank/DDBJ databases">
        <authorList>
            <person name="Depoorter E."/>
        </authorList>
    </citation>
    <scope>NUCLEOTIDE SEQUENCE [LARGE SCALE GENOMIC DNA]</scope>
    <source>
        <strain evidence="1">LMG 23254</strain>
    </source>
</reference>
<dbReference type="EMBL" id="CABVPW010000072">
    <property type="protein sequence ID" value="VWC51165.1"/>
    <property type="molecule type" value="Genomic_DNA"/>
</dbReference>
<name>A0A6P2T549_BURL3</name>
<evidence type="ECO:0000313" key="1">
    <source>
        <dbReference type="EMBL" id="VWC51165.1"/>
    </source>
</evidence>